<evidence type="ECO:0000256" key="1">
    <source>
        <dbReference type="SAM" id="MobiDB-lite"/>
    </source>
</evidence>
<sequence>MTLDLPHKNIDATAAARVYLGELQRTQLIFANTRVTRSIAKIEPDDNHSAKTLTERSQCKSKQ</sequence>
<dbReference type="VEuPathDB" id="FungiDB:CPSG_01898"/>
<dbReference type="Proteomes" id="UP000002497">
    <property type="component" value="Unassembled WGS sequence"/>
</dbReference>
<dbReference type="EMBL" id="GL636487">
    <property type="protein sequence ID" value="EFW21741.1"/>
    <property type="molecule type" value="Genomic_DNA"/>
</dbReference>
<protein>
    <submittedName>
        <fullName evidence="2">Predicted protein</fullName>
    </submittedName>
</protein>
<reference evidence="3" key="1">
    <citation type="journal article" date="2010" name="Genome Res.">
        <title>Population genomic sequencing of Coccidioides fungi reveals recent hybridization and transposon control.</title>
        <authorList>
            <person name="Neafsey D.E."/>
            <person name="Barker B.M."/>
            <person name="Sharpton T.J."/>
            <person name="Stajich J.E."/>
            <person name="Park D.J."/>
            <person name="Whiston E."/>
            <person name="Hung C.-Y."/>
            <person name="McMahan C."/>
            <person name="White J."/>
            <person name="Sykes S."/>
            <person name="Heiman D."/>
            <person name="Young S."/>
            <person name="Zeng Q."/>
            <person name="Abouelleil A."/>
            <person name="Aftuck L."/>
            <person name="Bessette D."/>
            <person name="Brown A."/>
            <person name="FitzGerald M."/>
            <person name="Lui A."/>
            <person name="Macdonald J.P."/>
            <person name="Priest M."/>
            <person name="Orbach M.J."/>
            <person name="Galgiani J.N."/>
            <person name="Kirkland T.N."/>
            <person name="Cole G.T."/>
            <person name="Birren B.W."/>
            <person name="Henn M.R."/>
            <person name="Taylor J.W."/>
            <person name="Rounsley S.D."/>
        </authorList>
    </citation>
    <scope>NUCLEOTIDE SEQUENCE [LARGE SCALE GENOMIC DNA]</scope>
    <source>
        <strain evidence="3">RMSCC 757 / Silveira</strain>
    </source>
</reference>
<accession>E9CWR5</accession>
<dbReference type="AlphaFoldDB" id="E9CWR5"/>
<feature type="region of interest" description="Disordered" evidence="1">
    <location>
        <begin position="42"/>
        <end position="63"/>
    </location>
</feature>
<dbReference type="HOGENOM" id="CLU_2885625_0_0_1"/>
<proteinExistence type="predicted"/>
<evidence type="ECO:0000313" key="3">
    <source>
        <dbReference type="Proteomes" id="UP000002497"/>
    </source>
</evidence>
<reference evidence="3" key="2">
    <citation type="submission" date="2010-03" db="EMBL/GenBank/DDBJ databases">
        <title>The genome sequence of Coccidioides posadasii strain Silveira.</title>
        <authorList>
            <consortium name="The Broad Institute Genome Sequencing Center for Infectious Disease"/>
            <person name="Neafsey D."/>
            <person name="Orbach M."/>
            <person name="Henn M.R."/>
            <person name="Cole G.T."/>
            <person name="Galgiani J."/>
            <person name="Gardner M.J."/>
            <person name="Kirkland T.N."/>
            <person name="Taylor J.W."/>
            <person name="Young S.K."/>
            <person name="Zeng Q."/>
            <person name="Koehrsen M."/>
            <person name="Alvarado L."/>
            <person name="Berlin A."/>
            <person name="Borenstein D."/>
            <person name="Chapman S.B."/>
            <person name="Chen Z."/>
            <person name="Engels R."/>
            <person name="Freedman E."/>
            <person name="Gellesch M."/>
            <person name="Goldberg J."/>
            <person name="Griggs A."/>
            <person name="Gujja S."/>
            <person name="Heilman E."/>
            <person name="Heiman D."/>
            <person name="Howarth C."/>
            <person name="Jen D."/>
            <person name="Larson L."/>
            <person name="Mehta T."/>
            <person name="Neiman D."/>
            <person name="Park D."/>
            <person name="Pearson M."/>
            <person name="Richards J."/>
            <person name="Roberts A."/>
            <person name="Saif S."/>
            <person name="Shea T."/>
            <person name="Shenoy N."/>
            <person name="Sisk P."/>
            <person name="Stolte C."/>
            <person name="Sykes S."/>
            <person name="Walk T."/>
            <person name="White J."/>
            <person name="Yandava C."/>
            <person name="Haas B."/>
            <person name="Nusbaum C."/>
            <person name="Birren B."/>
        </authorList>
    </citation>
    <scope>NUCLEOTIDE SEQUENCE [LARGE SCALE GENOMIC DNA]</scope>
    <source>
        <strain evidence="3">RMSCC 757 / Silveira</strain>
    </source>
</reference>
<name>E9CWR5_COCPS</name>
<evidence type="ECO:0000313" key="2">
    <source>
        <dbReference type="EMBL" id="EFW21741.1"/>
    </source>
</evidence>
<keyword evidence="3" id="KW-1185">Reference proteome</keyword>
<gene>
    <name evidence="2" type="ORF">CPSG_01898</name>
</gene>
<organism evidence="3">
    <name type="scientific">Coccidioides posadasii (strain RMSCC 757 / Silveira)</name>
    <name type="common">Valley fever fungus</name>
    <dbReference type="NCBI Taxonomy" id="443226"/>
    <lineage>
        <taxon>Eukaryota</taxon>
        <taxon>Fungi</taxon>
        <taxon>Dikarya</taxon>
        <taxon>Ascomycota</taxon>
        <taxon>Pezizomycotina</taxon>
        <taxon>Eurotiomycetes</taxon>
        <taxon>Eurotiomycetidae</taxon>
        <taxon>Onygenales</taxon>
        <taxon>Onygenaceae</taxon>
        <taxon>Coccidioides</taxon>
    </lineage>
</organism>